<evidence type="ECO:0000313" key="3">
    <source>
        <dbReference type="Proteomes" id="UP000283063"/>
    </source>
</evidence>
<keyword evidence="3" id="KW-1185">Reference proteome</keyword>
<dbReference type="Proteomes" id="UP000283063">
    <property type="component" value="Chromosome"/>
</dbReference>
<dbReference type="EMBL" id="CP033219">
    <property type="protein sequence ID" value="AZV77120.1"/>
    <property type="molecule type" value="Genomic_DNA"/>
</dbReference>
<feature type="domain" description="ASPIC/UnbV" evidence="1">
    <location>
        <begin position="452"/>
        <end position="517"/>
    </location>
</feature>
<evidence type="ECO:0000313" key="2">
    <source>
        <dbReference type="EMBL" id="AZV77120.1"/>
    </source>
</evidence>
<dbReference type="RefSeq" id="WP_127747667.1">
    <property type="nucleotide sequence ID" value="NZ_CP033219.1"/>
</dbReference>
<dbReference type="InterPro" id="IPR011519">
    <property type="entry name" value="UnbV_ASPIC"/>
</dbReference>
<gene>
    <name evidence="2" type="ORF">EBB79_03910</name>
</gene>
<organism evidence="2 3">
    <name type="scientific">Parasedimentitalea marina</name>
    <dbReference type="NCBI Taxonomy" id="2483033"/>
    <lineage>
        <taxon>Bacteria</taxon>
        <taxon>Pseudomonadati</taxon>
        <taxon>Pseudomonadota</taxon>
        <taxon>Alphaproteobacteria</taxon>
        <taxon>Rhodobacterales</taxon>
        <taxon>Paracoccaceae</taxon>
        <taxon>Parasedimentitalea</taxon>
    </lineage>
</organism>
<reference evidence="2 3" key="1">
    <citation type="submission" date="2018-10" db="EMBL/GenBank/DDBJ databases">
        <title>Parasedimentitalea marina sp. nov., a psychrophilic bacterium isolated from deep seawater of the New Britain Trench.</title>
        <authorList>
            <person name="Cao J."/>
        </authorList>
    </citation>
    <scope>NUCLEOTIDE SEQUENCE [LARGE SCALE GENOMIC DNA]</scope>
    <source>
        <strain evidence="2 3">W43</strain>
    </source>
</reference>
<proteinExistence type="predicted"/>
<sequence>MPSKKSQPWPFGSLPPVIPKHTLAFALIAPSAFADISYAPRTLPDHTYAGGWEHYVGGGVAAFDCNGDQLPELYAAGGENPAQLMRNVTAGAGGDLAFTADTPGALAVTGVIGAYPLDIDGDSILDLAILRNGPDLLMQGQGNCTFEPFTDLGFVSGDHWTTAFSATWETGNSLPTLAFGTYVDRSNPDGPFETCDATLLYRPNGQSYAPVTRLEPGFCALSMLFTDWSRTGRADLRTSNDRHYYVRGGQEQMWAMEDTPRLYAQDEGWQPYMLWGMGIASRDLNGDGYSDVYLTSMGDQKFQYFDPALGGPAYRDATYERGTTAHRPYTGGDGRPSTGWHAAFGDVNNDGLDDIFVAKGNVEQMPGAAMDDPNNLLIQLPDGTFTERGLEAGISNLARSRGAALMDLNLDGLLDLAVVNRRAQMELYQNTSAPGNWLAVQITAAAPNTGSIGAHVELRTGDRVQTREITVGGGHASGQAGLLHFGMGQNTMAEVRVILPNQSASDWQQVDANQIITLSH</sequence>
<protein>
    <recommendedName>
        <fullName evidence="1">ASPIC/UnbV domain-containing protein</fullName>
    </recommendedName>
</protein>
<accession>A0A3T0MZD0</accession>
<dbReference type="Gene3D" id="2.130.10.130">
    <property type="entry name" value="Integrin alpha, N-terminal"/>
    <property type="match status" value="1"/>
</dbReference>
<dbReference type="Pfam" id="PF07593">
    <property type="entry name" value="UnbV_ASPIC"/>
    <property type="match status" value="1"/>
</dbReference>
<evidence type="ECO:0000259" key="1">
    <source>
        <dbReference type="Pfam" id="PF07593"/>
    </source>
</evidence>
<dbReference type="AlphaFoldDB" id="A0A3T0MZD0"/>
<dbReference type="InterPro" id="IPR027039">
    <property type="entry name" value="Crtac1"/>
</dbReference>
<dbReference type="SUPFAM" id="SSF69318">
    <property type="entry name" value="Integrin alpha N-terminal domain"/>
    <property type="match status" value="1"/>
</dbReference>
<name>A0A3T0MZD0_9RHOB</name>
<dbReference type="InterPro" id="IPR028994">
    <property type="entry name" value="Integrin_alpha_N"/>
</dbReference>
<dbReference type="PANTHER" id="PTHR16026:SF0">
    <property type="entry name" value="CARTILAGE ACIDIC PROTEIN 1"/>
    <property type="match status" value="1"/>
</dbReference>
<dbReference type="KEGG" id="sedi:EBB79_03910"/>
<dbReference type="OrthoDB" id="1488578at2"/>
<dbReference type="PANTHER" id="PTHR16026">
    <property type="entry name" value="CARTILAGE ACIDIC PROTEIN 1"/>
    <property type="match status" value="1"/>
</dbReference>